<feature type="transmembrane region" description="Helical" evidence="6">
    <location>
        <begin position="273"/>
        <end position="290"/>
    </location>
</feature>
<evidence type="ECO:0000256" key="5">
    <source>
        <dbReference type="SAM" id="MobiDB-lite"/>
    </source>
</evidence>
<feature type="region of interest" description="Disordered" evidence="5">
    <location>
        <begin position="418"/>
        <end position="455"/>
    </location>
</feature>
<feature type="compositionally biased region" description="Polar residues" evidence="5">
    <location>
        <begin position="346"/>
        <end position="361"/>
    </location>
</feature>
<dbReference type="GO" id="GO:0005886">
    <property type="term" value="C:plasma membrane"/>
    <property type="evidence" value="ECO:0007669"/>
    <property type="project" value="TreeGrafter"/>
</dbReference>
<feature type="transmembrane region" description="Helical" evidence="6">
    <location>
        <begin position="29"/>
        <end position="50"/>
    </location>
</feature>
<dbReference type="PROSITE" id="PS50262">
    <property type="entry name" value="G_PROTEIN_RECEP_F1_2"/>
    <property type="match status" value="1"/>
</dbReference>
<accession>K1W6S1</accession>
<dbReference type="GO" id="GO:0007166">
    <property type="term" value="P:cell surface receptor signaling pathway"/>
    <property type="evidence" value="ECO:0007669"/>
    <property type="project" value="InterPro"/>
</dbReference>
<gene>
    <name evidence="9" type="ORF">MBM_09254</name>
</gene>
<dbReference type="Proteomes" id="UP000006753">
    <property type="component" value="Unassembled WGS sequence"/>
</dbReference>
<dbReference type="GO" id="GO:0007189">
    <property type="term" value="P:adenylate cyclase-activating G protein-coupled receptor signaling pathway"/>
    <property type="evidence" value="ECO:0007669"/>
    <property type="project" value="TreeGrafter"/>
</dbReference>
<evidence type="ECO:0000256" key="3">
    <source>
        <dbReference type="ARBA" id="ARBA00022989"/>
    </source>
</evidence>
<dbReference type="eggNOG" id="ENOG502RYZC">
    <property type="taxonomic scope" value="Eukaryota"/>
</dbReference>
<reference evidence="9 10" key="1">
    <citation type="journal article" date="2012" name="BMC Genomics">
        <title>Sequencing the genome of Marssonina brunnea reveals fungus-poplar co-evolution.</title>
        <authorList>
            <person name="Zhu S."/>
            <person name="Cao Y.-Z."/>
            <person name="Jiang C."/>
            <person name="Tan B.-Y."/>
            <person name="Wang Z."/>
            <person name="Feng S."/>
            <person name="Zhang L."/>
            <person name="Su X.-H."/>
            <person name="Brejova B."/>
            <person name="Vinar T."/>
            <person name="Xu M."/>
            <person name="Wang M.-X."/>
            <person name="Zhang S.-G."/>
            <person name="Huang M.-R."/>
            <person name="Wu R."/>
            <person name="Zhou Y."/>
        </authorList>
    </citation>
    <scope>NUCLEOTIDE SEQUENCE [LARGE SCALE GENOMIC DNA]</scope>
    <source>
        <strain evidence="9 10">MB_m1</strain>
    </source>
</reference>
<proteinExistence type="predicted"/>
<dbReference type="PROSITE" id="PS50261">
    <property type="entry name" value="G_PROTEIN_RECEP_F2_4"/>
    <property type="match status" value="1"/>
</dbReference>
<dbReference type="AlphaFoldDB" id="K1W6S1"/>
<dbReference type="InterPro" id="IPR022596">
    <property type="entry name" value="GPR1/2/3_C"/>
</dbReference>
<evidence type="ECO:0000313" key="9">
    <source>
        <dbReference type="EMBL" id="EKD12685.1"/>
    </source>
</evidence>
<dbReference type="PANTHER" id="PTHR23112:SF37">
    <property type="entry name" value="G PROTEIN-COUPLED RECEPTOR GPR1"/>
    <property type="match status" value="1"/>
</dbReference>
<evidence type="ECO:0000259" key="8">
    <source>
        <dbReference type="PROSITE" id="PS50262"/>
    </source>
</evidence>
<dbReference type="Pfam" id="PF11970">
    <property type="entry name" value="GPR_Gpa2_C"/>
    <property type="match status" value="1"/>
</dbReference>
<dbReference type="InterPro" id="IPR017981">
    <property type="entry name" value="GPCR_2-like_7TM"/>
</dbReference>
<feature type="transmembrane region" description="Helical" evidence="6">
    <location>
        <begin position="193"/>
        <end position="218"/>
    </location>
</feature>
<keyword evidence="10" id="KW-1185">Reference proteome</keyword>
<dbReference type="GO" id="GO:0004930">
    <property type="term" value="F:G protein-coupled receptor activity"/>
    <property type="evidence" value="ECO:0007669"/>
    <property type="project" value="TreeGrafter"/>
</dbReference>
<protein>
    <submittedName>
        <fullName evidence="9">Integral membrane protein</fullName>
    </submittedName>
</protein>
<evidence type="ECO:0000256" key="2">
    <source>
        <dbReference type="ARBA" id="ARBA00022692"/>
    </source>
</evidence>
<dbReference type="InterPro" id="IPR023041">
    <property type="entry name" value="Glucose_rcpt_Git3-like_N"/>
</dbReference>
<dbReference type="SUPFAM" id="SSF81321">
    <property type="entry name" value="Family A G protein-coupled receptor-like"/>
    <property type="match status" value="1"/>
</dbReference>
<dbReference type="InterPro" id="IPR017452">
    <property type="entry name" value="GPCR_Rhodpsn_7TM"/>
</dbReference>
<organism evidence="9 10">
    <name type="scientific">Marssonina brunnea f. sp. multigermtubi (strain MB_m1)</name>
    <name type="common">Marssonina leaf spot fungus</name>
    <dbReference type="NCBI Taxonomy" id="1072389"/>
    <lineage>
        <taxon>Eukaryota</taxon>
        <taxon>Fungi</taxon>
        <taxon>Dikarya</taxon>
        <taxon>Ascomycota</taxon>
        <taxon>Pezizomycotina</taxon>
        <taxon>Leotiomycetes</taxon>
        <taxon>Helotiales</taxon>
        <taxon>Drepanopezizaceae</taxon>
        <taxon>Drepanopeziza</taxon>
    </lineage>
</organism>
<feature type="transmembrane region" description="Helical" evidence="6">
    <location>
        <begin position="70"/>
        <end position="92"/>
    </location>
</feature>
<dbReference type="KEGG" id="mbe:MBM_09254"/>
<evidence type="ECO:0000256" key="1">
    <source>
        <dbReference type="ARBA" id="ARBA00004141"/>
    </source>
</evidence>
<evidence type="ECO:0000256" key="6">
    <source>
        <dbReference type="SAM" id="Phobius"/>
    </source>
</evidence>
<dbReference type="STRING" id="1072389.K1W6S1"/>
<name>K1W6S1_MARBU</name>
<dbReference type="Gene3D" id="1.20.1070.10">
    <property type="entry name" value="Rhodopsin 7-helix transmembrane proteins"/>
    <property type="match status" value="1"/>
</dbReference>
<feature type="region of interest" description="Disordered" evidence="5">
    <location>
        <begin position="341"/>
        <end position="361"/>
    </location>
</feature>
<keyword evidence="3 6" id="KW-1133">Transmembrane helix</keyword>
<keyword evidence="4 6" id="KW-0472">Membrane</keyword>
<evidence type="ECO:0000256" key="4">
    <source>
        <dbReference type="ARBA" id="ARBA00023136"/>
    </source>
</evidence>
<evidence type="ECO:0000259" key="7">
    <source>
        <dbReference type="PROSITE" id="PS50261"/>
    </source>
</evidence>
<feature type="domain" description="G-protein coupled receptors family 1 profile" evidence="8">
    <location>
        <begin position="41"/>
        <end position="330"/>
    </location>
</feature>
<dbReference type="RefSeq" id="XP_007297143.1">
    <property type="nucleotide sequence ID" value="XM_007297081.1"/>
</dbReference>
<dbReference type="EMBL" id="JH921455">
    <property type="protein sequence ID" value="EKD12685.1"/>
    <property type="molecule type" value="Genomic_DNA"/>
</dbReference>
<keyword evidence="2 6" id="KW-0812">Transmembrane</keyword>
<evidence type="ECO:0000313" key="10">
    <source>
        <dbReference type="Proteomes" id="UP000006753"/>
    </source>
</evidence>
<sequence length="455" mass="50801">MEHIQQFSMEHIRPTTNLDPLPPDIRNGMIAMGIFGVLSTVSTFSLMAIITHRMIYWRRYFDQPIATNQIFVLIYNLLLADFQQALSFVISFHWLAQNKLVDSSPACFAQGWLVQIGDVASGLWVLAIAVHTFINIVGRRAVKYRTFVIAVVLVWMFSLFLTVIGPVKSKDEFFVPAGAWCWMNETHRMERLYLHYIWIFISQLGSFVIYISIFFFLLRNSFAVSSKKSQEPAVLTLTSPTDSRTSPFKESPTTTTTIMSTGREQFLASRTRILKIASYMVVYPFAYVFLTLPLATARIASMVGRPPPLVFFPVFGALMASCGFIDVILYLTTRKALIHSSVGPKHQSSSSNSPPRAQNSESRSALRAQSLWLGDMEDGAGRDVESVLSATTNGEPMDGAIFVSRSVVTRSHVAYLDKDLPSTPGTLPPRPDSVQSTLVASKDATVSHGSQKWSR</sequence>
<dbReference type="InParanoid" id="K1W6S1"/>
<dbReference type="HOGENOM" id="CLU_027149_1_1_1"/>
<dbReference type="OMA" id="GFWLQIG"/>
<comment type="subcellular location">
    <subcellularLocation>
        <location evidence="1">Membrane</location>
        <topology evidence="1">Multi-pass membrane protein</topology>
    </subcellularLocation>
</comment>
<feature type="domain" description="G-protein coupled receptors family 2 profile 2" evidence="7">
    <location>
        <begin position="31"/>
        <end position="216"/>
    </location>
</feature>
<dbReference type="OrthoDB" id="100006at2759"/>
<dbReference type="Pfam" id="PF11710">
    <property type="entry name" value="Git3"/>
    <property type="match status" value="1"/>
</dbReference>
<feature type="transmembrane region" description="Helical" evidence="6">
    <location>
        <begin position="112"/>
        <end position="134"/>
    </location>
</feature>
<feature type="transmembrane region" description="Helical" evidence="6">
    <location>
        <begin position="310"/>
        <end position="331"/>
    </location>
</feature>
<feature type="transmembrane region" description="Helical" evidence="6">
    <location>
        <begin position="146"/>
        <end position="167"/>
    </location>
</feature>
<dbReference type="GeneID" id="18765189"/>
<dbReference type="PANTHER" id="PTHR23112">
    <property type="entry name" value="G PROTEIN-COUPLED RECEPTOR 157-RELATED"/>
    <property type="match status" value="1"/>
</dbReference>